<keyword evidence="3 5" id="KW-1133">Transmembrane helix</keyword>
<evidence type="ECO:0000256" key="3">
    <source>
        <dbReference type="ARBA" id="ARBA00022989"/>
    </source>
</evidence>
<sequence length="433" mass="49136">MMQTKHLRISTSMFLLKSLIIILLSNGFITNFLSFSGINSGTLIIDLIVIIITLHFIISLANLIRLTPQFNITYATLFLLWLFLIFATLTKTLFFDHNPISERLLGIRNNIIYSIPLFYIPVVFRDDKKIEEILSFFIKVSLVLIVFSYFQFAFSAILPESLLALKGDSPFGFYGSTIVRPTALLGNTIIYSSFTVIVFSLVLAKYLYSPERKYLIMLVMIAIANALTLTRAALVGLIIVLIVALILRYARFTYTFIKKVVGFALLSLFIFSSVIFLYRDSFFLARMAGKDPNSKGSNQEHFQQINDAFTYVLKHPIIGAGVGTQGPSGDAESKIITDGYWLQLLLENGILLGFFYATFYGLCLLFSLLTFYRTDNILLKQLSMAFICFSCYFYAASLLNSAFIGRINFIVYWTIIGLIIAQNWNLKRDRTHA</sequence>
<keyword evidence="7" id="KW-0436">Ligase</keyword>
<evidence type="ECO:0000256" key="4">
    <source>
        <dbReference type="ARBA" id="ARBA00023136"/>
    </source>
</evidence>
<dbReference type="Pfam" id="PF04932">
    <property type="entry name" value="Wzy_C"/>
    <property type="match status" value="1"/>
</dbReference>
<proteinExistence type="predicted"/>
<evidence type="ECO:0000256" key="5">
    <source>
        <dbReference type="SAM" id="Phobius"/>
    </source>
</evidence>
<feature type="transmembrane region" description="Helical" evidence="5">
    <location>
        <begin position="107"/>
        <end position="124"/>
    </location>
</feature>
<accession>A0A923SME6</accession>
<protein>
    <submittedName>
        <fullName evidence="7">O-antigen ligase family protein</fullName>
    </submittedName>
</protein>
<dbReference type="RefSeq" id="WP_187066070.1">
    <property type="nucleotide sequence ID" value="NZ_JACRVF010000001.1"/>
</dbReference>
<dbReference type="PANTHER" id="PTHR37422:SF13">
    <property type="entry name" value="LIPOPOLYSACCHARIDE BIOSYNTHESIS PROTEIN PA4999-RELATED"/>
    <property type="match status" value="1"/>
</dbReference>
<dbReference type="EMBL" id="JACRVF010000001">
    <property type="protein sequence ID" value="MBC5992110.1"/>
    <property type="molecule type" value="Genomic_DNA"/>
</dbReference>
<reference evidence="7" key="1">
    <citation type="submission" date="2020-08" db="EMBL/GenBank/DDBJ databases">
        <title>Pontibacter sp. SD6 16S ribosomal RNA gene Genome sequencing and assembly.</title>
        <authorList>
            <person name="Kang M."/>
        </authorList>
    </citation>
    <scope>NUCLEOTIDE SEQUENCE</scope>
    <source>
        <strain evidence="7">SD6</strain>
    </source>
</reference>
<name>A0A923SME6_9BACT</name>
<feature type="transmembrane region" description="Helical" evidence="5">
    <location>
        <begin position="407"/>
        <end position="424"/>
    </location>
</feature>
<feature type="transmembrane region" description="Helical" evidence="5">
    <location>
        <begin position="178"/>
        <end position="203"/>
    </location>
</feature>
<dbReference type="PANTHER" id="PTHR37422">
    <property type="entry name" value="TEICHURONIC ACID BIOSYNTHESIS PROTEIN TUAE"/>
    <property type="match status" value="1"/>
</dbReference>
<dbReference type="GO" id="GO:0016020">
    <property type="term" value="C:membrane"/>
    <property type="evidence" value="ECO:0007669"/>
    <property type="project" value="UniProtKB-SubCell"/>
</dbReference>
<evidence type="ECO:0000256" key="2">
    <source>
        <dbReference type="ARBA" id="ARBA00022692"/>
    </source>
</evidence>
<feature type="transmembrane region" description="Helical" evidence="5">
    <location>
        <begin position="41"/>
        <end position="64"/>
    </location>
</feature>
<dbReference type="InterPro" id="IPR051533">
    <property type="entry name" value="WaaL-like"/>
</dbReference>
<dbReference type="Proteomes" id="UP000603640">
    <property type="component" value="Unassembled WGS sequence"/>
</dbReference>
<comment type="caution">
    <text evidence="7">The sequence shown here is derived from an EMBL/GenBank/DDBJ whole genome shotgun (WGS) entry which is preliminary data.</text>
</comment>
<evidence type="ECO:0000313" key="8">
    <source>
        <dbReference type="Proteomes" id="UP000603640"/>
    </source>
</evidence>
<evidence type="ECO:0000313" key="7">
    <source>
        <dbReference type="EMBL" id="MBC5992110.1"/>
    </source>
</evidence>
<keyword evidence="2 5" id="KW-0812">Transmembrane</keyword>
<feature type="transmembrane region" description="Helical" evidence="5">
    <location>
        <begin position="260"/>
        <end position="278"/>
    </location>
</feature>
<feature type="transmembrane region" description="Helical" evidence="5">
    <location>
        <begin position="12"/>
        <end position="35"/>
    </location>
</feature>
<feature type="domain" description="O-antigen ligase-related" evidence="6">
    <location>
        <begin position="217"/>
        <end position="356"/>
    </location>
</feature>
<comment type="subcellular location">
    <subcellularLocation>
        <location evidence="1">Membrane</location>
        <topology evidence="1">Multi-pass membrane protein</topology>
    </subcellularLocation>
</comment>
<feature type="transmembrane region" description="Helical" evidence="5">
    <location>
        <begin position="215"/>
        <end position="248"/>
    </location>
</feature>
<feature type="transmembrane region" description="Helical" evidence="5">
    <location>
        <begin position="76"/>
        <end position="95"/>
    </location>
</feature>
<gene>
    <name evidence="7" type="ORF">H8S84_04585</name>
</gene>
<feature type="transmembrane region" description="Helical" evidence="5">
    <location>
        <begin position="378"/>
        <end position="395"/>
    </location>
</feature>
<feature type="transmembrane region" description="Helical" evidence="5">
    <location>
        <begin position="350"/>
        <end position="372"/>
    </location>
</feature>
<feature type="transmembrane region" description="Helical" evidence="5">
    <location>
        <begin position="136"/>
        <end position="158"/>
    </location>
</feature>
<keyword evidence="8" id="KW-1185">Reference proteome</keyword>
<organism evidence="7 8">
    <name type="scientific">Pontibacter cellulosilyticus</name>
    <dbReference type="NCBI Taxonomy" id="1720253"/>
    <lineage>
        <taxon>Bacteria</taxon>
        <taxon>Pseudomonadati</taxon>
        <taxon>Bacteroidota</taxon>
        <taxon>Cytophagia</taxon>
        <taxon>Cytophagales</taxon>
        <taxon>Hymenobacteraceae</taxon>
        <taxon>Pontibacter</taxon>
    </lineage>
</organism>
<dbReference type="GO" id="GO:0016874">
    <property type="term" value="F:ligase activity"/>
    <property type="evidence" value="ECO:0007669"/>
    <property type="project" value="UniProtKB-KW"/>
</dbReference>
<evidence type="ECO:0000259" key="6">
    <source>
        <dbReference type="Pfam" id="PF04932"/>
    </source>
</evidence>
<dbReference type="AlphaFoldDB" id="A0A923SME6"/>
<dbReference type="InterPro" id="IPR007016">
    <property type="entry name" value="O-antigen_ligase-rel_domated"/>
</dbReference>
<evidence type="ECO:0000256" key="1">
    <source>
        <dbReference type="ARBA" id="ARBA00004141"/>
    </source>
</evidence>
<keyword evidence="4 5" id="KW-0472">Membrane</keyword>